<evidence type="ECO:0000256" key="1">
    <source>
        <dbReference type="ARBA" id="ARBA00022553"/>
    </source>
</evidence>
<evidence type="ECO:0000256" key="2">
    <source>
        <dbReference type="PROSITE-ProRule" id="PRU00169"/>
    </source>
</evidence>
<dbReference type="InterPro" id="IPR001789">
    <property type="entry name" value="Sig_transdc_resp-reg_receiver"/>
</dbReference>
<dbReference type="InterPro" id="IPR050595">
    <property type="entry name" value="Bact_response_regulator"/>
</dbReference>
<name>A0A1H6Q1D1_9BACT</name>
<feature type="modified residue" description="4-aspartylphosphate" evidence="2">
    <location>
        <position position="59"/>
    </location>
</feature>
<sequence>MKIPPFEVAIVDDNALVRHATRYMLSNNNINIAFEAENGQDCIEKMQQSSQKPDIIVLDMEMPIMTGFQAAVILKKNWPLTKIIAFSGRDDSESIRDILAAGADFFLSKHSEPAAFISLVRSASGLV</sequence>
<dbReference type="InterPro" id="IPR058245">
    <property type="entry name" value="NreC/VraR/RcsB-like_REC"/>
</dbReference>
<organism evidence="4 5">
    <name type="scientific">Dyadobacter koreensis</name>
    <dbReference type="NCBI Taxonomy" id="408657"/>
    <lineage>
        <taxon>Bacteria</taxon>
        <taxon>Pseudomonadati</taxon>
        <taxon>Bacteroidota</taxon>
        <taxon>Cytophagia</taxon>
        <taxon>Cytophagales</taxon>
        <taxon>Spirosomataceae</taxon>
        <taxon>Dyadobacter</taxon>
    </lineage>
</organism>
<gene>
    <name evidence="4" type="ORF">SAMN04487995_0162</name>
</gene>
<dbReference type="SUPFAM" id="SSF52172">
    <property type="entry name" value="CheY-like"/>
    <property type="match status" value="1"/>
</dbReference>
<dbReference type="PANTHER" id="PTHR44591">
    <property type="entry name" value="STRESS RESPONSE REGULATOR PROTEIN 1"/>
    <property type="match status" value="1"/>
</dbReference>
<dbReference type="Proteomes" id="UP000199532">
    <property type="component" value="Unassembled WGS sequence"/>
</dbReference>
<dbReference type="AlphaFoldDB" id="A0A1H6Q1D1"/>
<accession>A0A1H6Q1D1</accession>
<reference evidence="4 5" key="1">
    <citation type="submission" date="2016-10" db="EMBL/GenBank/DDBJ databases">
        <authorList>
            <person name="de Groot N.N."/>
        </authorList>
    </citation>
    <scope>NUCLEOTIDE SEQUENCE [LARGE SCALE GENOMIC DNA]</scope>
    <source>
        <strain evidence="4 5">DSM 19938</strain>
    </source>
</reference>
<keyword evidence="5" id="KW-1185">Reference proteome</keyword>
<dbReference type="Pfam" id="PF00072">
    <property type="entry name" value="Response_reg"/>
    <property type="match status" value="1"/>
</dbReference>
<evidence type="ECO:0000313" key="4">
    <source>
        <dbReference type="EMBL" id="SEI37659.1"/>
    </source>
</evidence>
<proteinExistence type="predicted"/>
<keyword evidence="1 2" id="KW-0597">Phosphoprotein</keyword>
<dbReference type="PANTHER" id="PTHR44591:SF3">
    <property type="entry name" value="RESPONSE REGULATORY DOMAIN-CONTAINING PROTEIN"/>
    <property type="match status" value="1"/>
</dbReference>
<dbReference type="PROSITE" id="PS50110">
    <property type="entry name" value="RESPONSE_REGULATORY"/>
    <property type="match status" value="1"/>
</dbReference>
<dbReference type="SMART" id="SM00448">
    <property type="entry name" value="REC"/>
    <property type="match status" value="1"/>
</dbReference>
<protein>
    <submittedName>
        <fullName evidence="4">Response regulator receiver domain-containing protein</fullName>
    </submittedName>
</protein>
<feature type="domain" description="Response regulatory" evidence="3">
    <location>
        <begin position="7"/>
        <end position="124"/>
    </location>
</feature>
<dbReference type="CDD" id="cd17535">
    <property type="entry name" value="REC_NarL-like"/>
    <property type="match status" value="1"/>
</dbReference>
<dbReference type="Gene3D" id="3.40.50.2300">
    <property type="match status" value="1"/>
</dbReference>
<dbReference type="STRING" id="408657.SAMN04487995_0162"/>
<dbReference type="InterPro" id="IPR011006">
    <property type="entry name" value="CheY-like_superfamily"/>
</dbReference>
<dbReference type="GO" id="GO:0000160">
    <property type="term" value="P:phosphorelay signal transduction system"/>
    <property type="evidence" value="ECO:0007669"/>
    <property type="project" value="InterPro"/>
</dbReference>
<evidence type="ECO:0000259" key="3">
    <source>
        <dbReference type="PROSITE" id="PS50110"/>
    </source>
</evidence>
<evidence type="ECO:0000313" key="5">
    <source>
        <dbReference type="Proteomes" id="UP000199532"/>
    </source>
</evidence>
<dbReference type="EMBL" id="FNXY01000001">
    <property type="protein sequence ID" value="SEI37659.1"/>
    <property type="molecule type" value="Genomic_DNA"/>
</dbReference>